<dbReference type="AlphaFoldDB" id="A0A6G0Y1Z6"/>
<name>A0A6G0Y1Z6_APHCR</name>
<dbReference type="OrthoDB" id="8191949at2759"/>
<dbReference type="PANTHER" id="PTHR31511:SF12">
    <property type="entry name" value="RHO TERMINATION FACTOR N-TERMINAL DOMAIN-CONTAINING PROTEIN"/>
    <property type="match status" value="1"/>
</dbReference>
<accession>A0A6G0Y1Z6</accession>
<protein>
    <submittedName>
        <fullName evidence="1">DNA pol B 2 domain-containing protein</fullName>
    </submittedName>
</protein>
<dbReference type="PROSITE" id="PS00116">
    <property type="entry name" value="DNA_POLYMERASE_B"/>
    <property type="match status" value="1"/>
</dbReference>
<reference evidence="1 2" key="1">
    <citation type="submission" date="2019-08" db="EMBL/GenBank/DDBJ databases">
        <title>Whole genome of Aphis craccivora.</title>
        <authorList>
            <person name="Voronova N.V."/>
            <person name="Shulinski R.S."/>
            <person name="Bandarenka Y.V."/>
            <person name="Zhorov D.G."/>
            <person name="Warner D."/>
        </authorList>
    </citation>
    <scope>NUCLEOTIDE SEQUENCE [LARGE SCALE GENOMIC DNA]</scope>
    <source>
        <strain evidence="1">180601</strain>
        <tissue evidence="1">Whole Body</tissue>
    </source>
</reference>
<dbReference type="GO" id="GO:0071897">
    <property type="term" value="P:DNA biosynthetic process"/>
    <property type="evidence" value="ECO:0007669"/>
    <property type="project" value="UniProtKB-ARBA"/>
</dbReference>
<dbReference type="SUPFAM" id="SSF56672">
    <property type="entry name" value="DNA/RNA polymerases"/>
    <property type="match status" value="1"/>
</dbReference>
<sequence>MFLAIFKKGSEENMEYKECNFKTKNTILTQNSNLNDFYTNAKIKIAIEVEDFVMKNSQWRLDQILSSSYIPLPEDIQNKHAIINMINVFFGQYSLLYTLVKTIQKELRIKTTDEKIKHLTVPLEITKNEQTNHIDLLYLREDIDLWKLFGSQMTKDGHKRFLCKMCLNSFDTENKLNCHKHYCANNKTAKIVLPEPYNKTLEFEKYNNSLRNPFVIFADFEATLQPIYTCQPNDTEAFTKCYQKHIPNNFYYYIKYSNGDYKPPIEYSGPKVSQEFINFMQNKEEAISKLYDKLVPMETLNVEQLNNYYNKSDKCHICKRYLIELPPRLEKKCKIIKDAIEYYKQFKIVDDGKSRDHHHLTGKYREAAHSISNLNYQNPRFIPIIFHNLSSYDAHLFIKEFGNDNKRIKLIPNNEEKYISFSKMIPRVITRKGKDKLRNNLRNDSKLNLRNKFKELSKYFPEKHLDLVTRKLAYSYEYMDCEEKFNESCLPPTEKIFSSLTDKNITKEEYKNSQKIWKVSSVILHYTKICVGLHVKNDKNIDQILMFESEEESIFLEYLDANNLYGWAMSKYLPTGYFKWVDNLNDFDVMNISNESPKELHDLHSDFLLAPERHFDNKQLPKLLTTLSEAKNEFEKEYFKLMNSVYGRIMMNVRNHVDIRLCTNALHLEKLIAKPNFDRWTIFTGNLAIYEKNTNIFQTKNIYRNKKYGNRVRLLYSDTDSLILEIKTNDFYQDIKINLDNFDTSDYPKDNIYGLPLVNKKVSGNFKDELNGKIMTEFISLRARNTRVFSVKIHVPVE</sequence>
<gene>
    <name evidence="1" type="ORF">FWK35_00023586</name>
</gene>
<evidence type="ECO:0000313" key="2">
    <source>
        <dbReference type="Proteomes" id="UP000478052"/>
    </source>
</evidence>
<dbReference type="GO" id="GO:0000166">
    <property type="term" value="F:nucleotide binding"/>
    <property type="evidence" value="ECO:0007669"/>
    <property type="project" value="InterPro"/>
</dbReference>
<dbReference type="InterPro" id="IPR017964">
    <property type="entry name" value="DNA-dir_DNA_pol_B_CS"/>
</dbReference>
<comment type="caution">
    <text evidence="1">The sequence shown here is derived from an EMBL/GenBank/DDBJ whole genome shotgun (WGS) entry which is preliminary data.</text>
</comment>
<keyword evidence="2" id="KW-1185">Reference proteome</keyword>
<dbReference type="PANTHER" id="PTHR31511">
    <property type="entry name" value="PROTEIN CBG23764"/>
    <property type="match status" value="1"/>
</dbReference>
<dbReference type="GO" id="GO:0003676">
    <property type="term" value="F:nucleic acid binding"/>
    <property type="evidence" value="ECO:0007669"/>
    <property type="project" value="InterPro"/>
</dbReference>
<proteinExistence type="predicted"/>
<dbReference type="Proteomes" id="UP000478052">
    <property type="component" value="Unassembled WGS sequence"/>
</dbReference>
<dbReference type="InterPro" id="IPR043502">
    <property type="entry name" value="DNA/RNA_pol_sf"/>
</dbReference>
<dbReference type="EMBL" id="VUJU01006800">
    <property type="protein sequence ID" value="KAF0747557.1"/>
    <property type="molecule type" value="Genomic_DNA"/>
</dbReference>
<evidence type="ECO:0000313" key="1">
    <source>
        <dbReference type="EMBL" id="KAF0747557.1"/>
    </source>
</evidence>
<organism evidence="1 2">
    <name type="scientific">Aphis craccivora</name>
    <name type="common">Cowpea aphid</name>
    <dbReference type="NCBI Taxonomy" id="307492"/>
    <lineage>
        <taxon>Eukaryota</taxon>
        <taxon>Metazoa</taxon>
        <taxon>Ecdysozoa</taxon>
        <taxon>Arthropoda</taxon>
        <taxon>Hexapoda</taxon>
        <taxon>Insecta</taxon>
        <taxon>Pterygota</taxon>
        <taxon>Neoptera</taxon>
        <taxon>Paraneoptera</taxon>
        <taxon>Hemiptera</taxon>
        <taxon>Sternorrhyncha</taxon>
        <taxon>Aphidomorpha</taxon>
        <taxon>Aphidoidea</taxon>
        <taxon>Aphididae</taxon>
        <taxon>Aphidini</taxon>
        <taxon>Aphis</taxon>
        <taxon>Aphis</taxon>
    </lineage>
</organism>